<dbReference type="Pfam" id="PF01496">
    <property type="entry name" value="V_ATPase_I"/>
    <property type="match status" value="2"/>
</dbReference>
<feature type="transmembrane region" description="Helical" evidence="9">
    <location>
        <begin position="572"/>
        <end position="594"/>
    </location>
</feature>
<dbReference type="PIRSF" id="PIRSF001293">
    <property type="entry name" value="ATP6V0A1"/>
    <property type="match status" value="1"/>
</dbReference>
<evidence type="ECO:0000256" key="2">
    <source>
        <dbReference type="ARBA" id="ARBA00009904"/>
    </source>
</evidence>
<evidence type="ECO:0000313" key="10">
    <source>
        <dbReference type="Ensembl" id="ENSZALP00000018362.1"/>
    </source>
</evidence>
<reference evidence="10" key="2">
    <citation type="submission" date="2025-09" db="UniProtKB">
        <authorList>
            <consortium name="Ensembl"/>
        </authorList>
    </citation>
    <scope>IDENTIFICATION</scope>
</reference>
<name>A0A8D2N9C5_ZONAL</name>
<feature type="transmembrane region" description="Helical" evidence="9">
    <location>
        <begin position="689"/>
        <end position="712"/>
    </location>
</feature>
<proteinExistence type="inferred from homology"/>
<evidence type="ECO:0000256" key="8">
    <source>
        <dbReference type="ARBA" id="ARBA00023136"/>
    </source>
</evidence>
<accession>A0A8D2N9C5</accession>
<keyword evidence="4 9" id="KW-0812">Transmembrane</keyword>
<comment type="similarity">
    <text evidence="2 9">Belongs to the V-ATPase 116 kDa subunit family.</text>
</comment>
<dbReference type="AlphaFoldDB" id="A0A8D2N9C5"/>
<dbReference type="PANTHER" id="PTHR11629">
    <property type="entry name" value="VACUOLAR PROTON ATPASES"/>
    <property type="match status" value="1"/>
</dbReference>
<feature type="transmembrane region" description="Helical" evidence="9">
    <location>
        <begin position="475"/>
        <end position="493"/>
    </location>
</feature>
<dbReference type="GO" id="GO:0051117">
    <property type="term" value="F:ATPase binding"/>
    <property type="evidence" value="ECO:0007669"/>
    <property type="project" value="TreeGrafter"/>
</dbReference>
<evidence type="ECO:0000313" key="11">
    <source>
        <dbReference type="Proteomes" id="UP000694413"/>
    </source>
</evidence>
<protein>
    <recommendedName>
        <fullName evidence="9">V-type proton ATPase subunit a</fullName>
    </recommendedName>
</protein>
<evidence type="ECO:0000256" key="3">
    <source>
        <dbReference type="ARBA" id="ARBA00022448"/>
    </source>
</evidence>
<evidence type="ECO:0000256" key="7">
    <source>
        <dbReference type="ARBA" id="ARBA00023065"/>
    </source>
</evidence>
<dbReference type="GO" id="GO:0007035">
    <property type="term" value="P:vacuolar acidification"/>
    <property type="evidence" value="ECO:0007669"/>
    <property type="project" value="TreeGrafter"/>
</dbReference>
<dbReference type="Ensembl" id="ENSZALT00000024304.1">
    <property type="protein sequence ID" value="ENSZALP00000018362.1"/>
    <property type="gene ID" value="ENSZALG00000014682.1"/>
</dbReference>
<keyword evidence="7 9" id="KW-0406">Ion transport</keyword>
<feature type="transmembrane region" description="Helical" evidence="9">
    <location>
        <begin position="383"/>
        <end position="400"/>
    </location>
</feature>
<comment type="function">
    <text evidence="9">Essential component of the vacuolar proton pump (V-ATPase), a multimeric enzyme that catalyzes the translocation of protons across the membranes. Required for assembly and activity of the V-ATPase.</text>
</comment>
<sequence length="759" mass="86732">MGALFRGEPVCLAQLFLQSGSAYECLSEVGERGLAEFRDLNPNVSVFQRKYVNEVKKCEEMERILGELYFHACSFSSVALPEWHYCEGFSFFPCTFYLIFQFFPFPRFISGLVHIAKIEAFEKMLWRVCKGYPFLTYAELDKALEDPDTGETTKWAVFLVSYWGEQIGQKVKKICDCYRCHVYPYPDTTEERQAVVEGLNVRIQDLETVLNKTEEYLRQVLYKASESIYTWVIQVKKMKAIYHVLNLCSFDVTNKCLIAEVWCPVADLQNLRHALEEGSSGATISSFMNTIPTTQPPPTLIRTNKFTSGFQNIVDAYGVGSYGEVNPALYTIITFPFLFAVMFGDFGHGLLMFIFALLTILYENHPRLKRAQDEIMKMLFEGRYVILLMGLFSIYTGLIYNDCFSKSINIFGSGWNVSAMYEKVWSDKDVEDNRYLALDPNVSGVYNGVYPFGIDPIWNLASNRLTFLNSFKMKMSVIFGVTHMTFGVILGLFNHVHFKKTYNIYLVFIPELLFMLCIFGYLVFMIFFKWLAYSAENSTAAPSILIQFINMFLFPSGETKSFFNGQIPLQKLLVGVAFLCVPVMLLGKPLYLFWLHSGGRGIRMYRVRTGGHSHISSVLQSSAAALLPTLDFSDVFMNQAIHTIEYCLGCISNTASYLRLWALSLAHAQLSEVLWQMVMRVGLRVDTMYGVLLLIPVMAFFAVLTVFILLVMEGLSAFLHAIRLHWVEFQNKFYSGGGYKFTPFSFKHISLHFNKDGAL</sequence>
<keyword evidence="3 9" id="KW-0813">Transport</keyword>
<evidence type="ECO:0000256" key="5">
    <source>
        <dbReference type="ARBA" id="ARBA00022781"/>
    </source>
</evidence>
<keyword evidence="11" id="KW-1185">Reference proteome</keyword>
<dbReference type="InterPro" id="IPR026028">
    <property type="entry name" value="V-type_ATPase_116kDa_su_euka"/>
</dbReference>
<dbReference type="PANTHER" id="PTHR11629:SF22">
    <property type="entry name" value="V-TYPE PROTON ATPASE 116 KDA SUBUNIT A 2"/>
    <property type="match status" value="1"/>
</dbReference>
<evidence type="ECO:0000256" key="6">
    <source>
        <dbReference type="ARBA" id="ARBA00022989"/>
    </source>
</evidence>
<reference evidence="10" key="1">
    <citation type="submission" date="2025-08" db="UniProtKB">
        <authorList>
            <consortium name="Ensembl"/>
        </authorList>
    </citation>
    <scope>IDENTIFICATION</scope>
</reference>
<keyword evidence="8 9" id="KW-0472">Membrane</keyword>
<keyword evidence="5 9" id="KW-0375">Hydrogen ion transport</keyword>
<dbReference type="InterPro" id="IPR002490">
    <property type="entry name" value="V-ATPase_116kDa_su"/>
</dbReference>
<feature type="transmembrane region" description="Helical" evidence="9">
    <location>
        <begin position="505"/>
        <end position="528"/>
    </location>
</feature>
<dbReference type="Proteomes" id="UP000694413">
    <property type="component" value="Unassembled WGS sequence"/>
</dbReference>
<feature type="transmembrane region" description="Helical" evidence="9">
    <location>
        <begin position="337"/>
        <end position="362"/>
    </location>
</feature>
<evidence type="ECO:0000256" key="9">
    <source>
        <dbReference type="RuleBase" id="RU361189"/>
    </source>
</evidence>
<keyword evidence="6 9" id="KW-1133">Transmembrane helix</keyword>
<dbReference type="GO" id="GO:0005886">
    <property type="term" value="C:plasma membrane"/>
    <property type="evidence" value="ECO:0007669"/>
    <property type="project" value="TreeGrafter"/>
</dbReference>
<organism evidence="10 11">
    <name type="scientific">Zonotrichia albicollis</name>
    <name type="common">White-throated sparrow</name>
    <name type="synonym">Fringilla albicollis</name>
    <dbReference type="NCBI Taxonomy" id="44394"/>
    <lineage>
        <taxon>Eukaryota</taxon>
        <taxon>Metazoa</taxon>
        <taxon>Chordata</taxon>
        <taxon>Craniata</taxon>
        <taxon>Vertebrata</taxon>
        <taxon>Euteleostomi</taxon>
        <taxon>Archelosauria</taxon>
        <taxon>Archosauria</taxon>
        <taxon>Dinosauria</taxon>
        <taxon>Saurischia</taxon>
        <taxon>Theropoda</taxon>
        <taxon>Coelurosauria</taxon>
        <taxon>Aves</taxon>
        <taxon>Neognathae</taxon>
        <taxon>Neoaves</taxon>
        <taxon>Telluraves</taxon>
        <taxon>Australaves</taxon>
        <taxon>Passeriformes</taxon>
        <taxon>Passerellidae</taxon>
        <taxon>Zonotrichia</taxon>
    </lineage>
</organism>
<evidence type="ECO:0000256" key="1">
    <source>
        <dbReference type="ARBA" id="ARBA00004141"/>
    </source>
</evidence>
<comment type="subcellular location">
    <subcellularLocation>
        <location evidence="1">Membrane</location>
        <topology evidence="1">Multi-pass membrane protein</topology>
    </subcellularLocation>
</comment>
<dbReference type="GO" id="GO:0046961">
    <property type="term" value="F:proton-transporting ATPase activity, rotational mechanism"/>
    <property type="evidence" value="ECO:0007669"/>
    <property type="project" value="InterPro"/>
</dbReference>
<dbReference type="GO" id="GO:0000220">
    <property type="term" value="C:vacuolar proton-transporting V-type ATPase, V0 domain"/>
    <property type="evidence" value="ECO:0007669"/>
    <property type="project" value="InterPro"/>
</dbReference>
<evidence type="ECO:0000256" key="4">
    <source>
        <dbReference type="ARBA" id="ARBA00022692"/>
    </source>
</evidence>
<gene>
    <name evidence="10" type="primary">ATP6V0A2</name>
</gene>